<dbReference type="Gene3D" id="2.40.50.140">
    <property type="entry name" value="Nucleic acid-binding proteins"/>
    <property type="match status" value="1"/>
</dbReference>
<dbReference type="AlphaFoldDB" id="A0A923MG38"/>
<feature type="domain" description="S1 motif" evidence="2">
    <location>
        <begin position="255"/>
        <end position="317"/>
    </location>
</feature>
<dbReference type="InterPro" id="IPR003029">
    <property type="entry name" value="S1_domain"/>
</dbReference>
<feature type="domain" description="S1 motif" evidence="2">
    <location>
        <begin position="166"/>
        <end position="240"/>
    </location>
</feature>
<dbReference type="SMART" id="SM00316">
    <property type="entry name" value="S1"/>
    <property type="match status" value="2"/>
</dbReference>
<reference evidence="3" key="1">
    <citation type="submission" date="2020-08" db="EMBL/GenBank/DDBJ databases">
        <title>Genome public.</title>
        <authorList>
            <person name="Liu C."/>
            <person name="Sun Q."/>
        </authorList>
    </citation>
    <scope>NUCLEOTIDE SEQUENCE</scope>
    <source>
        <strain evidence="3">BX15</strain>
    </source>
</reference>
<feature type="region of interest" description="Disordered" evidence="1">
    <location>
        <begin position="1"/>
        <end position="38"/>
    </location>
</feature>
<dbReference type="EMBL" id="JACOQI010000005">
    <property type="protein sequence ID" value="MBC5770067.1"/>
    <property type="molecule type" value="Genomic_DNA"/>
</dbReference>
<dbReference type="RefSeq" id="WP_147561758.1">
    <property type="nucleotide sequence ID" value="NZ_JACOQI010000005.1"/>
</dbReference>
<proteinExistence type="predicted"/>
<dbReference type="Proteomes" id="UP000620327">
    <property type="component" value="Unassembled WGS sequence"/>
</dbReference>
<gene>
    <name evidence="3" type="ORF">H8Z83_06960</name>
</gene>
<evidence type="ECO:0000256" key="1">
    <source>
        <dbReference type="SAM" id="MobiDB-lite"/>
    </source>
</evidence>
<organism evidence="3 4">
    <name type="scientific">Dysosmobacter segnis</name>
    <dbReference type="NCBI Taxonomy" id="2763042"/>
    <lineage>
        <taxon>Bacteria</taxon>
        <taxon>Bacillati</taxon>
        <taxon>Bacillota</taxon>
        <taxon>Clostridia</taxon>
        <taxon>Eubacteriales</taxon>
        <taxon>Oscillospiraceae</taxon>
        <taxon>Dysosmobacter</taxon>
    </lineage>
</organism>
<evidence type="ECO:0000313" key="4">
    <source>
        <dbReference type="Proteomes" id="UP000620327"/>
    </source>
</evidence>
<evidence type="ECO:0000259" key="2">
    <source>
        <dbReference type="SMART" id="SM00316"/>
    </source>
</evidence>
<keyword evidence="4" id="KW-1185">Reference proteome</keyword>
<sequence length="328" mass="36598">MPKKKVTEAVEEVVQEPVVSEPVPPQAPRRQGSDDLLELNDLERGVTREDSEDAKWGYLAGAARRQQILTGIVSSGIIQTENGLPVCPVDFEGLRILIPIREMVLTEWPEEDPIPRSVRIQIGRMLGATIDFIPAAVDIRNRAAVGSRKAAMLQRQKRYYATGRVKPGILMACRVLGVGNNTMTVEACGVDTEIYARNVSWEWFSDIADLHSTGDLVVARVMDVSYNEERDVYSVTLSIKEASENPDRAALEKITPNSNYFGVVTGVKDRVFFVRLQVGVNAKTKLYRSIDMPSRLDTVSFRVTGVDEENGIALGFITRIIKRHTRLR</sequence>
<dbReference type="GO" id="GO:0003676">
    <property type="term" value="F:nucleic acid binding"/>
    <property type="evidence" value="ECO:0007669"/>
    <property type="project" value="InterPro"/>
</dbReference>
<protein>
    <recommendedName>
        <fullName evidence="2">S1 motif domain-containing protein</fullName>
    </recommendedName>
</protein>
<name>A0A923MG38_9FIRM</name>
<comment type="caution">
    <text evidence="3">The sequence shown here is derived from an EMBL/GenBank/DDBJ whole genome shotgun (WGS) entry which is preliminary data.</text>
</comment>
<evidence type="ECO:0000313" key="3">
    <source>
        <dbReference type="EMBL" id="MBC5770067.1"/>
    </source>
</evidence>
<dbReference type="SUPFAM" id="SSF50249">
    <property type="entry name" value="Nucleic acid-binding proteins"/>
    <property type="match status" value="1"/>
</dbReference>
<dbReference type="InterPro" id="IPR012340">
    <property type="entry name" value="NA-bd_OB-fold"/>
</dbReference>
<accession>A0A923MG38</accession>